<comment type="caution">
    <text evidence="2">The sequence shown here is derived from an EMBL/GenBank/DDBJ whole genome shotgun (WGS) entry which is preliminary data.</text>
</comment>
<dbReference type="InterPro" id="IPR009091">
    <property type="entry name" value="RCC1/BLIP-II"/>
</dbReference>
<proteinExistence type="predicted"/>
<dbReference type="SUPFAM" id="SSF50985">
    <property type="entry name" value="RCC1/BLIP-II"/>
    <property type="match status" value="2"/>
</dbReference>
<dbReference type="Proteomes" id="UP001210231">
    <property type="component" value="Unassembled WGS sequence"/>
</dbReference>
<dbReference type="SUPFAM" id="SSF117074">
    <property type="entry name" value="Hypothetical protein PA1324"/>
    <property type="match status" value="1"/>
</dbReference>
<feature type="domain" description="Secretion system C-terminal sorting" evidence="1">
    <location>
        <begin position="1531"/>
        <end position="1601"/>
    </location>
</feature>
<evidence type="ECO:0000259" key="1">
    <source>
        <dbReference type="Pfam" id="PF18962"/>
    </source>
</evidence>
<sequence>MKKQLFFNGRILRTILVPIVFLVFFIGDLKSQTSCFNPEAALRRVASSFHSTIMIDFKGEVMYWGDGASIALTNNANTNVLIPTKLTGFTGTPVAVAAGSIGATTMHQLYLLTNTNLYGWGYSNGTITSATGNVAFSTIALPTGVSASDIVAMEGAAGGLAIVTSAGSVYVKQGAKYVGSTSQNRIGQYTSAIYGRGGTLVSTTSGSSDQTNNTSMDAYSGWQQVQTAANTPLTNVSKVSFSQLGAMALTKDNRVYTWGAQISLGNNTAAQTLSYATQMTLPQVSNVNITVVDININTKTYRTGEVTRAVHYLVGANGLVYSLGEGYGGSLGQNSSTEGTTAVSSSSNVWLPVKRSNGNNITGATMITTSNAYTLNEAGSGYAAGVLTTSGEALLWGVNHFDMLGNATAQGSTYNYVYGARQPANISNNNNIQYGFIEMGGHTTIAFLKESTKYCYLGHLIRGSMGDGTSNESTRINYDCFSTAAIYYCDNSASEHCPEPSARDLIASSSLGTTLLDNHSSVFAWGANAHPYTAGADVPLYGSIPSDYLAGIPVGLAAGTVVASGTQNSQFWLHSTGGIYGWGYSANTIVDATAGQVAITQLALPSGVAITDVSFIRAAKGGIALVTNSGAVWIKGGTASSINGNVYGDGTTTINSAWHQVKTNASTSLTGVVELSFAGTSAMALTSTGIVYAWGTNVYTGTTATLSAAANRNFATPVFTPAGVQVKTVEILQSATNASQFLLTTTGSMYSVGDNTNGILAIGNTTAQTSWQQVSTGSGTILTGVTKVTSTNHTAGANGMAALTLNNNIYVWGNNATAAPGYGMLNYTTNGNITYATIATNGANKSNVELGGQFSLFFERGTSNIMFTGNNNRGSAGTTAIATGTVTTSSNAIAISNCAGDVYTISGSLLNDINGTVDGLANGSAITGTTLHAVLLDPAGIVLESKPLSATGTFEFTNYMAATYSVRITATAGTVGQAGPAAVTAFTNSGRNYVLVSQQIGNTANTGIVSNTGSTSLVLNRNISNINFGFDARPVANSYTSATIGNPGIGNYYVVPSSFIPATDPDGNVTSIRIATFPTNATNITLNGITYTSNASVCYNSNGCTIWPSGGVDVSYTGGVPTNPVHVYPANTNNGNNVVSFRYYAIDDAGILSPADAAVQIDFRTISLTGTVFHDVNHNRIKETSEGVYTGNNVNAVLVDPAGRVIEKVLVAANGTYTLNQVPLSTTGYKVILTAEPFNNITLTGAAPATSAPANWTYTGSNVNSGSTSAAVSINIPSSATALSGYNFGAQQIPTANIKTWTANRDANGDVFKGGSYYRLGLSDGEDVRLTGTDPEDGAKGSGATFIIKTLPSSSLAVLYYEDNNGIKQPISVNQTITNYDPAKMFVRFVASAGQFSIAQFNYSVVDNAGAESPAASYTISMPTVLPAIGLELSLNNTANGTVVNWQTVSEVNTKHFVVERSLDGINYQTIATVAASGNSNTVKKYSTTDADNNYSLAYYRVVLVDVDNKKYISNIVINRLNGGSGNIVSIYPNPAKGNTGLEFSRQGNYSIQVIDATGKLVQSHQLNAVNGSVFNITFKSKGLFIIKVTGNQTDKTFKVISE</sequence>
<dbReference type="Gene3D" id="2.130.10.30">
    <property type="entry name" value="Regulator of chromosome condensation 1/beta-lactamase-inhibitor protein II"/>
    <property type="match status" value="3"/>
</dbReference>
<dbReference type="Pfam" id="PF18962">
    <property type="entry name" value="Por_Secre_tail"/>
    <property type="match status" value="1"/>
</dbReference>
<gene>
    <name evidence="2" type="ORF">O3P16_09625</name>
</gene>
<dbReference type="RefSeq" id="WP_407031391.1">
    <property type="nucleotide sequence ID" value="NZ_JAQGEF010000009.1"/>
</dbReference>
<dbReference type="InterPro" id="IPR051553">
    <property type="entry name" value="Ran_GTPase-activating"/>
</dbReference>
<dbReference type="PANTHER" id="PTHR45982:SF1">
    <property type="entry name" value="REGULATOR OF CHROMOSOME CONDENSATION"/>
    <property type="match status" value="1"/>
</dbReference>
<dbReference type="InterPro" id="IPR026444">
    <property type="entry name" value="Secre_tail"/>
</dbReference>
<organism evidence="2 3">
    <name type="scientific">Polluticaenibacter yanchengensis</name>
    <dbReference type="NCBI Taxonomy" id="3014562"/>
    <lineage>
        <taxon>Bacteria</taxon>
        <taxon>Pseudomonadati</taxon>
        <taxon>Bacteroidota</taxon>
        <taxon>Chitinophagia</taxon>
        <taxon>Chitinophagales</taxon>
        <taxon>Chitinophagaceae</taxon>
        <taxon>Polluticaenibacter</taxon>
    </lineage>
</organism>
<dbReference type="NCBIfam" id="TIGR04183">
    <property type="entry name" value="Por_Secre_tail"/>
    <property type="match status" value="1"/>
</dbReference>
<protein>
    <submittedName>
        <fullName evidence="2">T9SS type A sorting domain-containing protein</fullName>
    </submittedName>
</protein>
<evidence type="ECO:0000313" key="3">
    <source>
        <dbReference type="Proteomes" id="UP001210231"/>
    </source>
</evidence>
<evidence type="ECO:0000313" key="2">
    <source>
        <dbReference type="EMBL" id="MDA3615066.1"/>
    </source>
</evidence>
<reference evidence="2 3" key="1">
    <citation type="submission" date="2022-12" db="EMBL/GenBank/DDBJ databases">
        <title>Chitinophagaceae gen. sp. nov., a new member of the family Chitinophagaceae, isolated from soil in a chemical factory.</title>
        <authorList>
            <person name="Ke Z."/>
        </authorList>
    </citation>
    <scope>NUCLEOTIDE SEQUENCE [LARGE SCALE GENOMIC DNA]</scope>
    <source>
        <strain evidence="2 3">LY-5</strain>
    </source>
</reference>
<dbReference type="PANTHER" id="PTHR45982">
    <property type="entry name" value="REGULATOR OF CHROMOSOME CONDENSATION"/>
    <property type="match status" value="1"/>
</dbReference>
<dbReference type="EMBL" id="JAQGEF010000009">
    <property type="protein sequence ID" value="MDA3615066.1"/>
    <property type="molecule type" value="Genomic_DNA"/>
</dbReference>
<accession>A0ABT4UJP5</accession>
<keyword evidence="3" id="KW-1185">Reference proteome</keyword>
<name>A0ABT4UJP5_9BACT</name>
<dbReference type="InterPro" id="IPR013783">
    <property type="entry name" value="Ig-like_fold"/>
</dbReference>
<dbReference type="Gene3D" id="2.60.40.10">
    <property type="entry name" value="Immunoglobulins"/>
    <property type="match status" value="1"/>
</dbReference>